<reference evidence="7" key="1">
    <citation type="submission" date="2017-01" db="EMBL/GenBank/DDBJ databases">
        <title>Novel pathways for hydrocarbon cycling and metabolic interdependencies in hydrothermal sediment communities.</title>
        <authorList>
            <person name="Dombrowski N."/>
            <person name="Seitz K."/>
            <person name="Teske A."/>
            <person name="Baker B."/>
        </authorList>
    </citation>
    <scope>NUCLEOTIDE SEQUENCE [LARGE SCALE GENOMIC DNA]</scope>
</reference>
<proteinExistence type="predicted"/>
<accession>A0A1V4QDQ9</accession>
<name>A0A1V4QDQ9_UNCW3</name>
<dbReference type="Proteomes" id="UP000191663">
    <property type="component" value="Unassembled WGS sequence"/>
</dbReference>
<organism evidence="6 7">
    <name type="scientific">candidate division WOR-3 bacterium 4484_100</name>
    <dbReference type="NCBI Taxonomy" id="1936077"/>
    <lineage>
        <taxon>Bacteria</taxon>
        <taxon>Bacteria division WOR-3</taxon>
    </lineage>
</organism>
<evidence type="ECO:0000256" key="1">
    <source>
        <dbReference type="ARBA" id="ARBA00022553"/>
    </source>
</evidence>
<dbReference type="EMBL" id="MUKB01000117">
    <property type="protein sequence ID" value="OPX17493.1"/>
    <property type="molecule type" value="Genomic_DNA"/>
</dbReference>
<sequence length="111" mass="13440">MKRDYSLFIRNILECINKIESFVDKMSFNEFMADEKTKSAVIREIEVMGEAVKNIPNFIRERNKDIPWRQIAKTRDKIIHFYFGTDYEIVWKVVKERITFSQCLTFLKKYT</sequence>
<dbReference type="GO" id="GO:0004540">
    <property type="term" value="F:RNA nuclease activity"/>
    <property type="evidence" value="ECO:0007669"/>
    <property type="project" value="InterPro"/>
</dbReference>
<dbReference type="GO" id="GO:0000166">
    <property type="term" value="F:nucleotide binding"/>
    <property type="evidence" value="ECO:0007669"/>
    <property type="project" value="UniProtKB-KW"/>
</dbReference>
<dbReference type="Pfam" id="PF01934">
    <property type="entry name" value="HepT-like"/>
    <property type="match status" value="1"/>
</dbReference>
<dbReference type="AlphaFoldDB" id="A0A1V4QDQ9"/>
<dbReference type="PANTHER" id="PTHR34139:SF1">
    <property type="entry name" value="RNASE MJ1380-RELATED"/>
    <property type="match status" value="1"/>
</dbReference>
<evidence type="ECO:0000313" key="7">
    <source>
        <dbReference type="Proteomes" id="UP000191663"/>
    </source>
</evidence>
<keyword evidence="3" id="KW-0540">Nuclease</keyword>
<keyword evidence="5" id="KW-0378">Hydrolase</keyword>
<comment type="caution">
    <text evidence="6">The sequence shown here is derived from an EMBL/GenBank/DDBJ whole genome shotgun (WGS) entry which is preliminary data.</text>
</comment>
<evidence type="ECO:0000256" key="4">
    <source>
        <dbReference type="ARBA" id="ARBA00022741"/>
    </source>
</evidence>
<evidence type="ECO:0000256" key="5">
    <source>
        <dbReference type="ARBA" id="ARBA00022801"/>
    </source>
</evidence>
<dbReference type="PANTHER" id="PTHR34139">
    <property type="entry name" value="UPF0331 PROTEIN MJ0127"/>
    <property type="match status" value="1"/>
</dbReference>
<keyword evidence="4" id="KW-0547">Nucleotide-binding</keyword>
<protein>
    <recommendedName>
        <fullName evidence="8">DUF86 domain-containing protein</fullName>
    </recommendedName>
</protein>
<evidence type="ECO:0000313" key="6">
    <source>
        <dbReference type="EMBL" id="OPX17493.1"/>
    </source>
</evidence>
<dbReference type="InterPro" id="IPR008201">
    <property type="entry name" value="HepT-like"/>
</dbReference>
<gene>
    <name evidence="6" type="ORF">BXT86_06220</name>
</gene>
<keyword evidence="2" id="KW-1277">Toxin-antitoxin system</keyword>
<dbReference type="InterPro" id="IPR051813">
    <property type="entry name" value="HepT_RNase_toxin"/>
</dbReference>
<evidence type="ECO:0000256" key="2">
    <source>
        <dbReference type="ARBA" id="ARBA00022649"/>
    </source>
</evidence>
<evidence type="ECO:0008006" key="8">
    <source>
        <dbReference type="Google" id="ProtNLM"/>
    </source>
</evidence>
<evidence type="ECO:0000256" key="3">
    <source>
        <dbReference type="ARBA" id="ARBA00022722"/>
    </source>
</evidence>
<dbReference type="GO" id="GO:0016787">
    <property type="term" value="F:hydrolase activity"/>
    <property type="evidence" value="ECO:0007669"/>
    <property type="project" value="UniProtKB-KW"/>
</dbReference>
<keyword evidence="1" id="KW-0597">Phosphoprotein</keyword>
<dbReference type="GO" id="GO:0110001">
    <property type="term" value="C:toxin-antitoxin complex"/>
    <property type="evidence" value="ECO:0007669"/>
    <property type="project" value="InterPro"/>
</dbReference>